<keyword evidence="1" id="KW-0805">Transcription regulation</keyword>
<organism evidence="5 6">
    <name type="scientific">Kaistia hirudinis</name>
    <dbReference type="NCBI Taxonomy" id="1293440"/>
    <lineage>
        <taxon>Bacteria</taxon>
        <taxon>Pseudomonadati</taxon>
        <taxon>Pseudomonadota</taxon>
        <taxon>Alphaproteobacteria</taxon>
        <taxon>Hyphomicrobiales</taxon>
        <taxon>Kaistiaceae</taxon>
        <taxon>Kaistia</taxon>
    </lineage>
</organism>
<dbReference type="Pfam" id="PF00392">
    <property type="entry name" value="GntR"/>
    <property type="match status" value="1"/>
</dbReference>
<reference evidence="5 6" key="1">
    <citation type="submission" date="2020-08" db="EMBL/GenBank/DDBJ databases">
        <title>Genomic Encyclopedia of Type Strains, Phase IV (KMG-IV): sequencing the most valuable type-strain genomes for metagenomic binning, comparative biology and taxonomic classification.</title>
        <authorList>
            <person name="Goeker M."/>
        </authorList>
    </citation>
    <scope>NUCLEOTIDE SEQUENCE [LARGE SCALE GENOMIC DNA]</scope>
    <source>
        <strain evidence="5 6">DSM 25966</strain>
    </source>
</reference>
<dbReference type="InterPro" id="IPR036388">
    <property type="entry name" value="WH-like_DNA-bd_sf"/>
</dbReference>
<dbReference type="PANTHER" id="PTHR43537">
    <property type="entry name" value="TRANSCRIPTIONAL REGULATOR, GNTR FAMILY"/>
    <property type="match status" value="1"/>
</dbReference>
<dbReference type="Proteomes" id="UP000553963">
    <property type="component" value="Unassembled WGS sequence"/>
</dbReference>
<dbReference type="SMART" id="SM00895">
    <property type="entry name" value="FCD"/>
    <property type="match status" value="1"/>
</dbReference>
<dbReference type="GO" id="GO:0003700">
    <property type="term" value="F:DNA-binding transcription factor activity"/>
    <property type="evidence" value="ECO:0007669"/>
    <property type="project" value="InterPro"/>
</dbReference>
<dbReference type="GO" id="GO:0003677">
    <property type="term" value="F:DNA binding"/>
    <property type="evidence" value="ECO:0007669"/>
    <property type="project" value="UniProtKB-KW"/>
</dbReference>
<evidence type="ECO:0000259" key="4">
    <source>
        <dbReference type="PROSITE" id="PS50949"/>
    </source>
</evidence>
<dbReference type="Pfam" id="PF07729">
    <property type="entry name" value="FCD"/>
    <property type="match status" value="1"/>
</dbReference>
<keyword evidence="3" id="KW-0804">Transcription</keyword>
<keyword evidence="6" id="KW-1185">Reference proteome</keyword>
<dbReference type="InterPro" id="IPR008920">
    <property type="entry name" value="TF_FadR/GntR_C"/>
</dbReference>
<dbReference type="PROSITE" id="PS50949">
    <property type="entry name" value="HTH_GNTR"/>
    <property type="match status" value="1"/>
</dbReference>
<dbReference type="RefSeq" id="WP_183400002.1">
    <property type="nucleotide sequence ID" value="NZ_JACIDS010000004.1"/>
</dbReference>
<dbReference type="InterPro" id="IPR036390">
    <property type="entry name" value="WH_DNA-bd_sf"/>
</dbReference>
<dbReference type="SUPFAM" id="SSF48008">
    <property type="entry name" value="GntR ligand-binding domain-like"/>
    <property type="match status" value="1"/>
</dbReference>
<evidence type="ECO:0000256" key="2">
    <source>
        <dbReference type="ARBA" id="ARBA00023125"/>
    </source>
</evidence>
<gene>
    <name evidence="5" type="ORF">GGR25_003417</name>
</gene>
<evidence type="ECO:0000256" key="1">
    <source>
        <dbReference type="ARBA" id="ARBA00023015"/>
    </source>
</evidence>
<proteinExistence type="predicted"/>
<keyword evidence="2 5" id="KW-0238">DNA-binding</keyword>
<dbReference type="PANTHER" id="PTHR43537:SF20">
    <property type="entry name" value="HTH-TYPE TRANSCRIPTIONAL REPRESSOR GLAR"/>
    <property type="match status" value="1"/>
</dbReference>
<sequence length="230" mass="25565">MAEAVPIREADETASADAFTLLRADIISGALQAGARLRFIELQARYGIGTSPLREALSRLAADRLVVQEVNRGFRVPPISLDDFEDIAALRIELESQAIEAAVRSGDEAWEEGIVLAHHRLRRLGRQEAAPEEDAVPEEWETRHRAFHNALIAACGSPWTLHFCAVLHDQFDRYRRLAGRDPVAQVHLAQQHEELLDAAIARDAARAGKVLADHIDGTRRAVVERLKRLA</sequence>
<dbReference type="Gene3D" id="1.10.10.10">
    <property type="entry name" value="Winged helix-like DNA-binding domain superfamily/Winged helix DNA-binding domain"/>
    <property type="match status" value="1"/>
</dbReference>
<dbReference type="InterPro" id="IPR000524">
    <property type="entry name" value="Tscrpt_reg_HTH_GntR"/>
</dbReference>
<dbReference type="InterPro" id="IPR011711">
    <property type="entry name" value="GntR_C"/>
</dbReference>
<dbReference type="AlphaFoldDB" id="A0A840AQ06"/>
<name>A0A840AQ06_9HYPH</name>
<dbReference type="SMART" id="SM00345">
    <property type="entry name" value="HTH_GNTR"/>
    <property type="match status" value="1"/>
</dbReference>
<dbReference type="EMBL" id="JACIDS010000004">
    <property type="protein sequence ID" value="MBB3932359.1"/>
    <property type="molecule type" value="Genomic_DNA"/>
</dbReference>
<evidence type="ECO:0000256" key="3">
    <source>
        <dbReference type="ARBA" id="ARBA00023163"/>
    </source>
</evidence>
<protein>
    <submittedName>
        <fullName evidence="5">DNA-binding GntR family transcriptional regulator</fullName>
    </submittedName>
</protein>
<evidence type="ECO:0000313" key="6">
    <source>
        <dbReference type="Proteomes" id="UP000553963"/>
    </source>
</evidence>
<dbReference type="Gene3D" id="1.20.120.530">
    <property type="entry name" value="GntR ligand-binding domain-like"/>
    <property type="match status" value="1"/>
</dbReference>
<accession>A0A840AQ06</accession>
<feature type="domain" description="HTH gntR-type" evidence="4">
    <location>
        <begin position="12"/>
        <end position="79"/>
    </location>
</feature>
<evidence type="ECO:0000313" key="5">
    <source>
        <dbReference type="EMBL" id="MBB3932359.1"/>
    </source>
</evidence>
<comment type="caution">
    <text evidence="5">The sequence shown here is derived from an EMBL/GenBank/DDBJ whole genome shotgun (WGS) entry which is preliminary data.</text>
</comment>
<dbReference type="SUPFAM" id="SSF46785">
    <property type="entry name" value="Winged helix' DNA-binding domain"/>
    <property type="match status" value="1"/>
</dbReference>